<keyword evidence="2 5" id="KW-0812">Transmembrane</keyword>
<keyword evidence="5" id="KW-0813">Transport</keyword>
<feature type="transmembrane region" description="Helical" evidence="5">
    <location>
        <begin position="122"/>
        <end position="148"/>
    </location>
</feature>
<keyword evidence="3 5" id="KW-1133">Transmembrane helix</keyword>
<name>D8PN56_SCHCM</name>
<keyword evidence="5" id="KW-0187">Copper transport</keyword>
<dbReference type="AlphaFoldDB" id="D8PN56"/>
<comment type="similarity">
    <text evidence="5">Belongs to the copper transporter (Ctr) (TC 1.A.56) family. SLC31A subfamily.</text>
</comment>
<feature type="transmembrane region" description="Helical" evidence="5">
    <location>
        <begin position="35"/>
        <end position="56"/>
    </location>
</feature>
<dbReference type="PANTHER" id="PTHR12483:SF27">
    <property type="entry name" value="COPPER TRANSPORT PROTEIN CTR1"/>
    <property type="match status" value="1"/>
</dbReference>
<dbReference type="HOGENOM" id="CLU_090404_0_1_1"/>
<dbReference type="PANTHER" id="PTHR12483">
    <property type="entry name" value="SOLUTE CARRIER FAMILY 31 COPPER TRANSPORTERS"/>
    <property type="match status" value="1"/>
</dbReference>
<dbReference type="EMBL" id="GL377302">
    <property type="protein sequence ID" value="EFJ02205.1"/>
    <property type="molecule type" value="Genomic_DNA"/>
</dbReference>
<dbReference type="Pfam" id="PF04145">
    <property type="entry name" value="Ctr"/>
    <property type="match status" value="1"/>
</dbReference>
<evidence type="ECO:0000256" key="2">
    <source>
        <dbReference type="ARBA" id="ARBA00022692"/>
    </source>
</evidence>
<dbReference type="InterPro" id="IPR007274">
    <property type="entry name" value="Cop_transporter"/>
</dbReference>
<evidence type="ECO:0000256" key="4">
    <source>
        <dbReference type="ARBA" id="ARBA00023136"/>
    </source>
</evidence>
<dbReference type="InParanoid" id="D8PN56"/>
<comment type="subcellular location">
    <subcellularLocation>
        <location evidence="1 5">Membrane</location>
        <topology evidence="1 5">Multi-pass membrane protein</topology>
    </subcellularLocation>
</comment>
<gene>
    <name evidence="6" type="ORF">SCHCODRAFT_48332</name>
</gene>
<keyword evidence="5" id="KW-0186">Copper</keyword>
<accession>D8PN56</accession>
<proteinExistence type="inferred from homology"/>
<dbReference type="STRING" id="578458.D8PN56"/>
<evidence type="ECO:0000313" key="6">
    <source>
        <dbReference type="EMBL" id="EFJ02205.1"/>
    </source>
</evidence>
<evidence type="ECO:0000256" key="1">
    <source>
        <dbReference type="ARBA" id="ARBA00004141"/>
    </source>
</evidence>
<reference evidence="6 7" key="1">
    <citation type="journal article" date="2010" name="Nat. Biotechnol.">
        <title>Genome sequence of the model mushroom Schizophyllum commune.</title>
        <authorList>
            <person name="Ohm R.A."/>
            <person name="de Jong J.F."/>
            <person name="Lugones L.G."/>
            <person name="Aerts A."/>
            <person name="Kothe E."/>
            <person name="Stajich J.E."/>
            <person name="de Vries R.P."/>
            <person name="Record E."/>
            <person name="Levasseur A."/>
            <person name="Baker S.E."/>
            <person name="Bartholomew K.A."/>
            <person name="Coutinho P.M."/>
            <person name="Erdmann S."/>
            <person name="Fowler T.J."/>
            <person name="Gathman A.C."/>
            <person name="Lombard V."/>
            <person name="Henrissat B."/>
            <person name="Knabe N."/>
            <person name="Kuees U."/>
            <person name="Lilly W.W."/>
            <person name="Lindquist E."/>
            <person name="Lucas S."/>
            <person name="Magnuson J.K."/>
            <person name="Piumi F."/>
            <person name="Raudaskoski M."/>
            <person name="Salamov A."/>
            <person name="Schmutz J."/>
            <person name="Schwarze F.W.M.R."/>
            <person name="vanKuyk P.A."/>
            <person name="Horton J.S."/>
            <person name="Grigoriev I.V."/>
            <person name="Woesten H.A.B."/>
        </authorList>
    </citation>
    <scope>NUCLEOTIDE SEQUENCE [LARGE SCALE GENOMIC DNA]</scope>
    <source>
        <strain evidence="7">H4-8 / FGSC 9210</strain>
    </source>
</reference>
<sequence>MPSSDNGSSSSMDMDIQMLPYLHFQGGDFLLFKAWVPRSSGAIAGACIGLVVFAIMERLVTAWRSRLEDSWAARCISTDEDEKGKMPETSTTTTPAPSPQFIPPFVLSHDLSRGAMFALQALMSYVLMLAVMTFNAAYLISILAGLGIGEAIFGRWKGVGAHASVH</sequence>
<keyword evidence="4 5" id="KW-0472">Membrane</keyword>
<protein>
    <recommendedName>
        <fullName evidence="5">Copper transport protein</fullName>
    </recommendedName>
</protein>
<evidence type="ECO:0000256" key="3">
    <source>
        <dbReference type="ARBA" id="ARBA00022989"/>
    </source>
</evidence>
<dbReference type="GO" id="GO:0005375">
    <property type="term" value="F:copper ion transmembrane transporter activity"/>
    <property type="evidence" value="ECO:0007669"/>
    <property type="project" value="UniProtKB-UniRule"/>
</dbReference>
<evidence type="ECO:0000313" key="7">
    <source>
        <dbReference type="Proteomes" id="UP000007431"/>
    </source>
</evidence>
<dbReference type="eggNOG" id="ENOG502S287">
    <property type="taxonomic scope" value="Eukaryota"/>
</dbReference>
<evidence type="ECO:0000256" key="5">
    <source>
        <dbReference type="RuleBase" id="RU367022"/>
    </source>
</evidence>
<dbReference type="OMA" id="EAYFIAW"/>
<organism evidence="7">
    <name type="scientific">Schizophyllum commune (strain H4-8 / FGSC 9210)</name>
    <name type="common">Split gill fungus</name>
    <dbReference type="NCBI Taxonomy" id="578458"/>
    <lineage>
        <taxon>Eukaryota</taxon>
        <taxon>Fungi</taxon>
        <taxon>Dikarya</taxon>
        <taxon>Basidiomycota</taxon>
        <taxon>Agaricomycotina</taxon>
        <taxon>Agaricomycetes</taxon>
        <taxon>Agaricomycetidae</taxon>
        <taxon>Agaricales</taxon>
        <taxon>Schizophyllaceae</taxon>
        <taxon>Schizophyllum</taxon>
    </lineage>
</organism>
<dbReference type="VEuPathDB" id="FungiDB:SCHCODRAFT_02612775"/>
<keyword evidence="7" id="KW-1185">Reference proteome</keyword>
<dbReference type="GO" id="GO:0005886">
    <property type="term" value="C:plasma membrane"/>
    <property type="evidence" value="ECO:0007669"/>
    <property type="project" value="TreeGrafter"/>
</dbReference>
<dbReference type="Proteomes" id="UP000007431">
    <property type="component" value="Unassembled WGS sequence"/>
</dbReference>
<keyword evidence="5" id="KW-0406">Ion transport</keyword>